<sequence length="155" mass="17707">MLISPNKLKHMGNPKNMLFDTDDIETKLPDFIGSIFIIFDMILDIIIRIAIDNSAMPTNLNDEINISLEKFSKKLVIVKAGIPTLTVTLLKKLFTSSLIHPILDIIQPAKISIINIKVLSNDFRNNSDLLDYIFPHTMHYHIYTISMVELPLFLK</sequence>
<protein>
    <submittedName>
        <fullName evidence="1">Uncharacterized protein</fullName>
    </submittedName>
</protein>
<evidence type="ECO:0000313" key="2">
    <source>
        <dbReference type="Proteomes" id="UP000245423"/>
    </source>
</evidence>
<dbReference type="Proteomes" id="UP000245423">
    <property type="component" value="Chromosome 1"/>
</dbReference>
<reference evidence="1 2" key="1">
    <citation type="submission" date="2016-11" db="EMBL/GenBank/DDBJ databases">
        <authorList>
            <person name="Manzoor S."/>
        </authorList>
    </citation>
    <scope>NUCLEOTIDE SEQUENCE [LARGE SCALE GENOMIC DNA]</scope>
    <source>
        <strain evidence="1">Clostridium ultunense strain Esp</strain>
    </source>
</reference>
<dbReference type="EMBL" id="LT669839">
    <property type="protein sequence ID" value="SHD77530.1"/>
    <property type="molecule type" value="Genomic_DNA"/>
</dbReference>
<name>A0A1M4PPX8_9FIRM</name>
<gene>
    <name evidence="1" type="ORF">CUESP1_2176</name>
</gene>
<proteinExistence type="predicted"/>
<keyword evidence="2" id="KW-1185">Reference proteome</keyword>
<accession>A0A1M4PPX8</accession>
<organism evidence="1 2">
    <name type="scientific">[Clostridium] ultunense Esp</name>
    <dbReference type="NCBI Taxonomy" id="1288971"/>
    <lineage>
        <taxon>Bacteria</taxon>
        <taxon>Bacillati</taxon>
        <taxon>Bacillota</taxon>
        <taxon>Tissierellia</taxon>
        <taxon>Tissierellales</taxon>
        <taxon>Tepidimicrobiaceae</taxon>
        <taxon>Schnuerera</taxon>
    </lineage>
</organism>
<evidence type="ECO:0000313" key="1">
    <source>
        <dbReference type="EMBL" id="SHD77530.1"/>
    </source>
</evidence>
<dbReference type="AlphaFoldDB" id="A0A1M4PPX8"/>